<organism evidence="2 3">
    <name type="scientific">Athelia psychrophila</name>
    <dbReference type="NCBI Taxonomy" id="1759441"/>
    <lineage>
        <taxon>Eukaryota</taxon>
        <taxon>Fungi</taxon>
        <taxon>Dikarya</taxon>
        <taxon>Basidiomycota</taxon>
        <taxon>Agaricomycotina</taxon>
        <taxon>Agaricomycetes</taxon>
        <taxon>Agaricomycetidae</taxon>
        <taxon>Atheliales</taxon>
        <taxon>Atheliaceae</taxon>
        <taxon>Athelia</taxon>
    </lineage>
</organism>
<protein>
    <recommendedName>
        <fullName evidence="1">DUF6830 domain-containing protein</fullName>
    </recommendedName>
</protein>
<name>A0A166DXR2_9AGAM</name>
<dbReference type="InterPro" id="IPR041078">
    <property type="entry name" value="Plavaka"/>
</dbReference>
<dbReference type="InterPro" id="IPR049233">
    <property type="entry name" value="DUF6830"/>
</dbReference>
<dbReference type="Pfam" id="PF20722">
    <property type="entry name" value="DUF6830"/>
    <property type="match status" value="1"/>
</dbReference>
<evidence type="ECO:0000313" key="2">
    <source>
        <dbReference type="EMBL" id="KZP15179.1"/>
    </source>
</evidence>
<gene>
    <name evidence="2" type="ORF">FIBSPDRAFT_750832</name>
</gene>
<dbReference type="AlphaFoldDB" id="A0A166DXR2"/>
<evidence type="ECO:0000313" key="3">
    <source>
        <dbReference type="Proteomes" id="UP000076532"/>
    </source>
</evidence>
<dbReference type="Pfam" id="PF18759">
    <property type="entry name" value="Plavaka"/>
    <property type="match status" value="2"/>
</dbReference>
<evidence type="ECO:0000259" key="1">
    <source>
        <dbReference type="Pfam" id="PF20722"/>
    </source>
</evidence>
<keyword evidence="3" id="KW-1185">Reference proteome</keyword>
<sequence>MGLSHFPFSSLRDWDLGHFLANSSLSQAEIDKFLKLDRIKKDPASFTSAAGLRKLIEGLPPVPEWKFVEIKIPGYSTKEPMILYWRDGLEVLEHLFANPIFASSMETTPYRLLDENQRPVGHTLLGVIAASDKTPLTVGTGSKEMWPFLLSIANILAGVRMKATSHAFAIAGYLPIPKFRDVSPPLQAALSARVFHAAVSIITKSMQEAEKVGHTMPDPDGHLRICHPVLASYIADLPEQRLIACVTQNQSPTSLATQAEFGDFEQRPPRTHDYTLGLIYQALARASPSDLAAYIREAAALGLNGVHQPFWRNWHGADPSKFLTPDALHAWHKFFFDHVIRWAINMIGGDELDRRLSSLQRCVGVRHWPSGVSKLKQCTGREHRDLEKVIVAVIAGAVHPQVLKSIRALLEFIFHAQGQLLYEEQLHSIRESLREFHHYKNSILLSGGRLGKHGSMTHFNLPKLEGMGRVAWNASLMGAPYQWSSDITERCHITLVKQPFRSTNKRADFPAQCARYMDRLEKCRQFQLYTSLTYHRRSLLNVMVEEATDIADHYPEATWLSHALPAGEYSVRGAAAKRSLFDKVRNQVSDDHEVAFSVTIQPHFPKNSIADAAQLFVLPDFHPSLGDYFVLAQSHSERNGRRKSSSDCELPFTHLNVWRSFRMQQHSTQDPRILLPPRTVQALPPATDMPYGRCNTVLIRDSAGEGLADSSVVQIRIIFQPMRAPAAADPSAIYFYGESFVFSSANKDVNEAGQEVFVPEVGIDMFVVNRHLRNDGTRVGDIFKLVDICEFVELVPKYGRTMPAHINSDNSLELMHSYYINHFASKETYHAILSYQ</sequence>
<dbReference type="OrthoDB" id="3232986at2759"/>
<dbReference type="Proteomes" id="UP000076532">
    <property type="component" value="Unassembled WGS sequence"/>
</dbReference>
<dbReference type="EMBL" id="KV417608">
    <property type="protein sequence ID" value="KZP15179.1"/>
    <property type="molecule type" value="Genomic_DNA"/>
</dbReference>
<feature type="domain" description="DUF6830" evidence="1">
    <location>
        <begin position="592"/>
        <end position="702"/>
    </location>
</feature>
<accession>A0A166DXR2</accession>
<reference evidence="2 3" key="1">
    <citation type="journal article" date="2016" name="Mol. Biol. Evol.">
        <title>Comparative Genomics of Early-Diverging Mushroom-Forming Fungi Provides Insights into the Origins of Lignocellulose Decay Capabilities.</title>
        <authorList>
            <person name="Nagy L.G."/>
            <person name="Riley R."/>
            <person name="Tritt A."/>
            <person name="Adam C."/>
            <person name="Daum C."/>
            <person name="Floudas D."/>
            <person name="Sun H."/>
            <person name="Yadav J.S."/>
            <person name="Pangilinan J."/>
            <person name="Larsson K.H."/>
            <person name="Matsuura K."/>
            <person name="Barry K."/>
            <person name="Labutti K."/>
            <person name="Kuo R."/>
            <person name="Ohm R.A."/>
            <person name="Bhattacharya S.S."/>
            <person name="Shirouzu T."/>
            <person name="Yoshinaga Y."/>
            <person name="Martin F.M."/>
            <person name="Grigoriev I.V."/>
            <person name="Hibbett D.S."/>
        </authorList>
    </citation>
    <scope>NUCLEOTIDE SEQUENCE [LARGE SCALE GENOMIC DNA]</scope>
    <source>
        <strain evidence="2 3">CBS 109695</strain>
    </source>
</reference>
<proteinExistence type="predicted"/>